<feature type="region of interest" description="C-terminal hotdog fold" evidence="8">
    <location>
        <begin position="1452"/>
        <end position="1600"/>
    </location>
</feature>
<evidence type="ECO:0008006" key="15">
    <source>
        <dbReference type="Google" id="ProtNLM"/>
    </source>
</evidence>
<evidence type="ECO:0000256" key="9">
    <source>
        <dbReference type="SAM" id="MobiDB-lite"/>
    </source>
</evidence>
<name>A0A5N6TJN0_ASPAV</name>
<evidence type="ECO:0000256" key="6">
    <source>
        <dbReference type="ARBA" id="ARBA00023268"/>
    </source>
</evidence>
<dbReference type="Proteomes" id="UP000325780">
    <property type="component" value="Unassembled WGS sequence"/>
</dbReference>
<feature type="domain" description="Ketosynthase family 3 (KS3)" evidence="11">
    <location>
        <begin position="383"/>
        <end position="799"/>
    </location>
</feature>
<dbReference type="Pfam" id="PF02801">
    <property type="entry name" value="Ketoacyl-synt_C"/>
    <property type="match status" value="1"/>
</dbReference>
<dbReference type="Gene3D" id="3.10.129.110">
    <property type="entry name" value="Polyketide synthase dehydratase"/>
    <property type="match status" value="1"/>
</dbReference>
<dbReference type="InterPro" id="IPR032088">
    <property type="entry name" value="SAT"/>
</dbReference>
<dbReference type="InterPro" id="IPR006162">
    <property type="entry name" value="Ppantetheine_attach_site"/>
</dbReference>
<dbReference type="InterPro" id="IPR009081">
    <property type="entry name" value="PP-bd_ACP"/>
</dbReference>
<dbReference type="Gene3D" id="1.10.1200.10">
    <property type="entry name" value="ACP-like"/>
    <property type="match status" value="2"/>
</dbReference>
<dbReference type="InterPro" id="IPR001227">
    <property type="entry name" value="Ac_transferase_dom_sf"/>
</dbReference>
<accession>A0A5N6TJN0</accession>
<dbReference type="Pfam" id="PF18558">
    <property type="entry name" value="HTH_51"/>
    <property type="match status" value="1"/>
</dbReference>
<dbReference type="Gene3D" id="3.40.47.10">
    <property type="match status" value="1"/>
</dbReference>
<dbReference type="InterPro" id="IPR050444">
    <property type="entry name" value="Polyketide_Synthase"/>
</dbReference>
<dbReference type="InterPro" id="IPR016039">
    <property type="entry name" value="Thiolase-like"/>
</dbReference>
<feature type="domain" description="Carrier" evidence="10">
    <location>
        <begin position="1655"/>
        <end position="1729"/>
    </location>
</feature>
<dbReference type="InterPro" id="IPR016036">
    <property type="entry name" value="Malonyl_transacylase_ACP-bd"/>
</dbReference>
<evidence type="ECO:0000256" key="5">
    <source>
        <dbReference type="ARBA" id="ARBA00022857"/>
    </source>
</evidence>
<keyword evidence="14" id="KW-1185">Reference proteome</keyword>
<dbReference type="InterPro" id="IPR041068">
    <property type="entry name" value="HTH_51"/>
</dbReference>
<comment type="pathway">
    <text evidence="1">Secondary metabolite biosynthesis.</text>
</comment>
<dbReference type="InterPro" id="IPR014031">
    <property type="entry name" value="Ketoacyl_synth_C"/>
</dbReference>
<keyword evidence="2" id="KW-0596">Phosphopantetheine</keyword>
<feature type="compositionally biased region" description="Low complexity" evidence="9">
    <location>
        <begin position="1836"/>
        <end position="1865"/>
    </location>
</feature>
<feature type="compositionally biased region" description="Low complexity" evidence="9">
    <location>
        <begin position="1613"/>
        <end position="1629"/>
    </location>
</feature>
<evidence type="ECO:0000313" key="13">
    <source>
        <dbReference type="EMBL" id="KAE8146578.1"/>
    </source>
</evidence>
<dbReference type="Pfam" id="PF00550">
    <property type="entry name" value="PP-binding"/>
    <property type="match status" value="2"/>
</dbReference>
<gene>
    <name evidence="13" type="ORF">BDV25DRAFT_143578</name>
</gene>
<feature type="active site" description="Proton acceptor; for dehydratase activity" evidence="8">
    <location>
        <position position="1326"/>
    </location>
</feature>
<dbReference type="InterPro" id="IPR036291">
    <property type="entry name" value="NAD(P)-bd_dom_sf"/>
</dbReference>
<dbReference type="EMBL" id="ML742254">
    <property type="protein sequence ID" value="KAE8146578.1"/>
    <property type="molecule type" value="Genomic_DNA"/>
</dbReference>
<dbReference type="Pfam" id="PF07993">
    <property type="entry name" value="NAD_binding_4"/>
    <property type="match status" value="1"/>
</dbReference>
<dbReference type="Gene3D" id="3.40.50.150">
    <property type="entry name" value="Vaccinia Virus protein VP39"/>
    <property type="match status" value="1"/>
</dbReference>
<keyword evidence="5" id="KW-0521">NADP</keyword>
<feature type="region of interest" description="Disordered" evidence="9">
    <location>
        <begin position="1612"/>
        <end position="1653"/>
    </location>
</feature>
<dbReference type="Pfam" id="PF16073">
    <property type="entry name" value="SAT"/>
    <property type="match status" value="1"/>
</dbReference>
<keyword evidence="7" id="KW-0012">Acyltransferase</keyword>
<dbReference type="Gene3D" id="3.40.366.10">
    <property type="entry name" value="Malonyl-Coenzyme A Acyl Carrier Protein, domain 2"/>
    <property type="match status" value="2"/>
</dbReference>
<feature type="domain" description="Carrier" evidence="10">
    <location>
        <begin position="1764"/>
        <end position="1838"/>
    </location>
</feature>
<evidence type="ECO:0000256" key="3">
    <source>
        <dbReference type="ARBA" id="ARBA00022553"/>
    </source>
</evidence>
<dbReference type="PANTHER" id="PTHR45681:SF6">
    <property type="entry name" value="POLYKETIDE SYNTHASE 37"/>
    <property type="match status" value="1"/>
</dbReference>
<evidence type="ECO:0000259" key="11">
    <source>
        <dbReference type="PROSITE" id="PS52004"/>
    </source>
</evidence>
<dbReference type="CDD" id="cd02440">
    <property type="entry name" value="AdoMet_MTases"/>
    <property type="match status" value="1"/>
</dbReference>
<dbReference type="Pfam" id="PF00698">
    <property type="entry name" value="Acyl_transf_1"/>
    <property type="match status" value="1"/>
</dbReference>
<evidence type="ECO:0000313" key="14">
    <source>
        <dbReference type="Proteomes" id="UP000325780"/>
    </source>
</evidence>
<dbReference type="InterPro" id="IPR020841">
    <property type="entry name" value="PKS_Beta-ketoAc_synthase_dom"/>
</dbReference>
<dbReference type="SUPFAM" id="SSF52151">
    <property type="entry name" value="FabD/lysophospholipase-like"/>
    <property type="match status" value="1"/>
</dbReference>
<dbReference type="GO" id="GO:0031177">
    <property type="term" value="F:phosphopantetheine binding"/>
    <property type="evidence" value="ECO:0007669"/>
    <property type="project" value="InterPro"/>
</dbReference>
<dbReference type="InterPro" id="IPR049900">
    <property type="entry name" value="PKS_mFAS_DH"/>
</dbReference>
<dbReference type="Pfam" id="PF08242">
    <property type="entry name" value="Methyltransf_12"/>
    <property type="match status" value="1"/>
</dbReference>
<dbReference type="PANTHER" id="PTHR45681">
    <property type="entry name" value="POLYKETIDE SYNTHASE 44-RELATED"/>
    <property type="match status" value="1"/>
</dbReference>
<dbReference type="OrthoDB" id="329835at2759"/>
<feature type="region of interest" description="Disordered" evidence="9">
    <location>
        <begin position="1733"/>
        <end position="1762"/>
    </location>
</feature>
<feature type="domain" description="PKS/mFAS DH" evidence="12">
    <location>
        <begin position="1291"/>
        <end position="1600"/>
    </location>
</feature>
<dbReference type="InterPro" id="IPR016035">
    <property type="entry name" value="Acyl_Trfase/lysoPLipase"/>
</dbReference>
<dbReference type="SUPFAM" id="SSF53901">
    <property type="entry name" value="Thiolase-like"/>
    <property type="match status" value="1"/>
</dbReference>
<dbReference type="SMART" id="SM00823">
    <property type="entry name" value="PKS_PP"/>
    <property type="match status" value="2"/>
</dbReference>
<dbReference type="InterPro" id="IPR014030">
    <property type="entry name" value="Ketoacyl_synth_N"/>
</dbReference>
<keyword evidence="3" id="KW-0597">Phosphoprotein</keyword>
<evidence type="ECO:0000256" key="4">
    <source>
        <dbReference type="ARBA" id="ARBA00022679"/>
    </source>
</evidence>
<feature type="region of interest" description="N-terminal hotdog fold" evidence="8">
    <location>
        <begin position="1291"/>
        <end position="1424"/>
    </location>
</feature>
<dbReference type="SUPFAM" id="SSF47336">
    <property type="entry name" value="ACP-like"/>
    <property type="match status" value="2"/>
</dbReference>
<dbReference type="SMART" id="SM00825">
    <property type="entry name" value="PKS_KS"/>
    <property type="match status" value="1"/>
</dbReference>
<dbReference type="PROSITE" id="PS52004">
    <property type="entry name" value="KS3_2"/>
    <property type="match status" value="1"/>
</dbReference>
<dbReference type="InterPro" id="IPR020806">
    <property type="entry name" value="PKS_PP-bd"/>
</dbReference>
<reference evidence="13 14" key="1">
    <citation type="submission" date="2019-04" db="EMBL/GenBank/DDBJ databases">
        <title>Friends and foes A comparative genomics study of 23 Aspergillus species from section Flavi.</title>
        <authorList>
            <consortium name="DOE Joint Genome Institute"/>
            <person name="Kjaerbolling I."/>
            <person name="Vesth T."/>
            <person name="Frisvad J.C."/>
            <person name="Nybo J.L."/>
            <person name="Theobald S."/>
            <person name="Kildgaard S."/>
            <person name="Isbrandt T."/>
            <person name="Kuo A."/>
            <person name="Sato A."/>
            <person name="Lyhne E.K."/>
            <person name="Kogle M.E."/>
            <person name="Wiebenga A."/>
            <person name="Kun R.S."/>
            <person name="Lubbers R.J."/>
            <person name="Makela M.R."/>
            <person name="Barry K."/>
            <person name="Chovatia M."/>
            <person name="Clum A."/>
            <person name="Daum C."/>
            <person name="Haridas S."/>
            <person name="He G."/>
            <person name="LaButti K."/>
            <person name="Lipzen A."/>
            <person name="Mondo S."/>
            <person name="Riley R."/>
            <person name="Salamov A."/>
            <person name="Simmons B.A."/>
            <person name="Magnuson J.K."/>
            <person name="Henrissat B."/>
            <person name="Mortensen U.H."/>
            <person name="Larsen T.O."/>
            <person name="Devries R.P."/>
            <person name="Grigoriev I.V."/>
            <person name="Machida M."/>
            <person name="Baker S.E."/>
            <person name="Andersen M.R."/>
        </authorList>
    </citation>
    <scope>NUCLEOTIDE SEQUENCE [LARGE SCALE GENOMIC DNA]</scope>
    <source>
        <strain evidence="13 14">IBT 18842</strain>
    </source>
</reference>
<dbReference type="Pfam" id="PF00109">
    <property type="entry name" value="ketoacyl-synt"/>
    <property type="match status" value="1"/>
</dbReference>
<dbReference type="SUPFAM" id="SSF53335">
    <property type="entry name" value="S-adenosyl-L-methionine-dependent methyltransferases"/>
    <property type="match status" value="1"/>
</dbReference>
<dbReference type="GO" id="GO:0044550">
    <property type="term" value="P:secondary metabolite biosynthetic process"/>
    <property type="evidence" value="ECO:0007669"/>
    <property type="project" value="UniProtKB-ARBA"/>
</dbReference>
<dbReference type="SMART" id="SM00827">
    <property type="entry name" value="PKS_AT"/>
    <property type="match status" value="1"/>
</dbReference>
<evidence type="ECO:0000256" key="7">
    <source>
        <dbReference type="ARBA" id="ARBA00023315"/>
    </source>
</evidence>
<keyword evidence="4" id="KW-0808">Transferase</keyword>
<organism evidence="13 14">
    <name type="scientific">Aspergillus avenaceus</name>
    <dbReference type="NCBI Taxonomy" id="36643"/>
    <lineage>
        <taxon>Eukaryota</taxon>
        <taxon>Fungi</taxon>
        <taxon>Dikarya</taxon>
        <taxon>Ascomycota</taxon>
        <taxon>Pezizomycotina</taxon>
        <taxon>Eurotiomycetes</taxon>
        <taxon>Eurotiomycetidae</taxon>
        <taxon>Eurotiales</taxon>
        <taxon>Aspergillaceae</taxon>
        <taxon>Aspergillus</taxon>
        <taxon>Aspergillus subgen. Circumdati</taxon>
    </lineage>
</organism>
<dbReference type="PROSITE" id="PS52019">
    <property type="entry name" value="PKS_MFAS_DH"/>
    <property type="match status" value="1"/>
</dbReference>
<sequence>MSRDTILLFGPQALAFDEKSFSELRDTVLNDAQNRWVIDAVSQLPARWESFVERFPKLKAIDGSQMLQNLNNWLSTGQITSAARTLPNVLLSPLVVISQLTQYIKYLQLTHPDATKSDDIYSITANAEAIGFCTGQLSALTVSSATNQAQFEQNATTAVLLATLVGGFVDAQEIAGQYKESKSFATVWNSPSAKVEMTRTLNEFPEAYVSVSYDENRATVTTAASSAASLQGQLRAAGIIATELNLCGRFHCDCYNDDIQQIMDFCDSESTLQFPDASKLVVPIRSNDGSYITAGKLHHFALRSILVEQSQWYQAFSAIRDSGLDKKATVVGFGPERCVPPSLLRSVSQQVVYMLNPEEAALRLTQGVTKPQASLKYPRGYSDNDIAVVGYSLKVAGADDSEEFWQLLCEGKSQHVEIPQDKISFETHWRKVDPKRKWFGNFINDPEAFDHKFFKKSPREVASQDPQQRLMMQVAYQAVEQSGYFNSPNADPHVGCYIGVCATDYENNVACHEPNAFSATGNLRSFIAGKISHYFGWTGPGLTIDSACSASAVSIHMAARAILGGECTAALAGGVNVMTNPLWFQNLAGASFLSQTGPCKPFDAKADGYCRGEGIAAVFIKKMSQAVLDGDVILGCIASTAVYQNENCTPIFVPNSPSLSGLFADVTRNAGIDASQVTVAEAHGTGTPVGDPAEYESILRVFGGSIRQTPMNIGSVKGLVGHTEGASGVIALIKIMLMIQEGKIPPQASFQTLNPHIKASPSDMLEIATSLKDWNVDYRAALINNYGASGSNASLLVAQPVQHDGAGSSAIHSEGLKHPFWLTGLDEKSIRQYATKLRDLIRSKNVSSKNMTIANVSFNHFRQSNRNLDKGLIFSANSLSDLDSKLTGFINKTDSDLAVASKKAARPIILCFGGQVSTFIGLDRKVYDGVRVLRGHLDHCNSVIQALGLKGIYPDIFQKNPIEDTVQLQTMLFATQYSVAKTWVDSGVEIAAVVGHSFGELTALCVSGALSVHDALKAISARAQLVRDQWGSDRGSMMAVEGDLDVVQKLLNAAHSAAPEEREATIACYNGPRSFTLAGSTKAIDAVVEKVAEEAEFSSMRTKRLNVTNAFHSTLVEPLLDDLKELGKTVTFNRPSIHMERAIESPSSEPFSSEFFANHMRNPVCFNHAVQRLAKQHPSAIFLEAGSNSTITVMASRALGAPAESHFQAVNLMDGGKGLDALADMSVSLWKEGLKHIYWPHHTSQTYEYGPVLMPAYQFEKSKHWLEPKKPQQAVAEAPAPVVQQAQEELPKELYTFVGYQDSKQRIARFRVNTMIKKYEDLVSGHMIANTAPICPATLEMGIVIEALYNLQPALRDLGHLPRIHDVENQAPVCVDPSRAVWLDLENSDADSNTWGFKLLSTGSKGPASTQHVSGKIICQAASDPQYEAEFRRYERLVGHKRCVGVLTTPDADDIIQGRNIYKTFADVVDYGQQYRGLQKLVGKGNESAGRVIMKHGNDGWLDVHLTDSFSQVGGIWVNCMTDRPPTDMYIAAGFEQWIRSPKVGERYNEAETWDVYAYHHHESEKAYTTDIFIFESATGTLAEVILGIHYAKVSKQAMSKMLARLTPGVSQSPAAAASPSKPASVPVSAPVPPAPKRESVQKAPKPAKKTTALPDLTAPIKAVLADLSGLEVHEIEANTGLADIGIDSLMGMEMAKELEQKFKCSIPEDNLVEVTTVQSLIQCVQAAVGPVETSVSDEDDESSASSVSNDELSDSATSVSGDEGVEVNVAEFLAEFLGVGEDEINDETLLRDLGVDSLLSTELLADLASKFGLHLPEDTMLEELTVKALSEAINGKPASSSKPSSGGSGSHGPTPEPVTAAAPAVQAAPKDGNLHLSSQTVLEAFNEVKKLTDQYISDYGCADYMDVVNPKQVQMCVALIVEAFEELGCPLRTMQAGQKLERVKYLPQHSRLADYLYMVLERDGRLIDVEGDTITRTHVAVPSKASNDLLEGLMQKYPSHHYANKLTYFTGKKLADVLTGKSDGIKLIFGTEEGRELVSGLYGDSLLNKLSYKMMEDFLKTLIAKLPMHEGPLKILEMGAGTGGTTKLLVPVLESLNIPVEYTYTDLSPSFTAAARKKFKHYPFMKFRVHDIEKPPADDLLASQHIIIASNAVHATHNLDESTKNIRKALRPDGFLMMLEMTETLVWIDVIFGLLEGWWLFEDGRRHAIAHQSRWERVLQSVGYGHVDWTDGNRPEVEIQRVIIAMASGQRYDRLSIPPLPATPQTTDTGARQATVDEYVRKHTHGFTAPTRDASSLSSNSPDQRVLLTGATGSLGSHLVHHFANLPNVKSVICINRPTSSQDPEGRQRQALDSRGIQMSPAALAKLKVLETDTSKPLLGLSREVYDELTSGVTHILHNAWPMSGKRPVRGFEQQFKVMRNLLDLARDISGQRAPGFQVSFQFISSIATVGHYPYHTGKIDVPEERMTIDSVLPNGYGDAKYICERMLDETLHRFPEDFRVMAVRLGQVAGSKTSGYWNPLEHLSFLIKSSQTLRALPDFDGLLSWTPVNDVAATLSDLLVGTASPYPIYHIDNPVRQEWKEMIPVLADSLGVPRANVVPFPEWVKRVRTFPGSVEVDNPAYKLIEFLDGNFLRMSCGGLLLETKKAREHSPTLAGVGPVSAEVARKFISAWRESGFLY</sequence>
<dbReference type="InterPro" id="IPR036736">
    <property type="entry name" value="ACP-like_sf"/>
</dbReference>
<dbReference type="InterPro" id="IPR029063">
    <property type="entry name" value="SAM-dependent_MTases_sf"/>
</dbReference>
<dbReference type="InterPro" id="IPR014043">
    <property type="entry name" value="Acyl_transferase_dom"/>
</dbReference>
<protein>
    <recommendedName>
        <fullName evidence="15">Polyketide synthase</fullName>
    </recommendedName>
</protein>
<evidence type="ECO:0000256" key="8">
    <source>
        <dbReference type="PROSITE-ProRule" id="PRU01363"/>
    </source>
</evidence>
<proteinExistence type="predicted"/>
<evidence type="ECO:0000256" key="1">
    <source>
        <dbReference type="ARBA" id="ARBA00005179"/>
    </source>
</evidence>
<evidence type="ECO:0000259" key="12">
    <source>
        <dbReference type="PROSITE" id="PS52019"/>
    </source>
</evidence>
<feature type="region of interest" description="Disordered" evidence="9">
    <location>
        <begin position="1835"/>
        <end position="1865"/>
    </location>
</feature>
<dbReference type="SMART" id="SM01294">
    <property type="entry name" value="PKS_PP_betabranch"/>
    <property type="match status" value="1"/>
</dbReference>
<dbReference type="PROSITE" id="PS50075">
    <property type="entry name" value="CARRIER"/>
    <property type="match status" value="2"/>
</dbReference>
<dbReference type="InterPro" id="IPR013217">
    <property type="entry name" value="Methyltransf_12"/>
</dbReference>
<dbReference type="Gene3D" id="3.30.70.3290">
    <property type="match status" value="1"/>
</dbReference>
<evidence type="ECO:0000256" key="2">
    <source>
        <dbReference type="ARBA" id="ARBA00022450"/>
    </source>
</evidence>
<dbReference type="InterPro" id="IPR042104">
    <property type="entry name" value="PKS_dehydratase_sf"/>
</dbReference>
<evidence type="ECO:0000259" key="10">
    <source>
        <dbReference type="PROSITE" id="PS50075"/>
    </source>
</evidence>
<dbReference type="Gene3D" id="3.40.50.720">
    <property type="entry name" value="NAD(P)-binding Rossmann-like Domain"/>
    <property type="match status" value="1"/>
</dbReference>
<keyword evidence="6" id="KW-0511">Multifunctional enzyme</keyword>
<dbReference type="GO" id="GO:0016746">
    <property type="term" value="F:acyltransferase activity"/>
    <property type="evidence" value="ECO:0007669"/>
    <property type="project" value="UniProtKB-KW"/>
</dbReference>
<dbReference type="SUPFAM" id="SSF55048">
    <property type="entry name" value="Probable ACP-binding domain of malonyl-CoA ACP transacylase"/>
    <property type="match status" value="1"/>
</dbReference>
<dbReference type="CDD" id="cd00833">
    <property type="entry name" value="PKS"/>
    <property type="match status" value="1"/>
</dbReference>
<feature type="active site" description="Proton donor; for dehydratase activity" evidence="8">
    <location>
        <position position="1508"/>
    </location>
</feature>
<dbReference type="SUPFAM" id="SSF51735">
    <property type="entry name" value="NAD(P)-binding Rossmann-fold domains"/>
    <property type="match status" value="1"/>
</dbReference>
<dbReference type="InterPro" id="IPR013120">
    <property type="entry name" value="FAR_NAD-bd"/>
</dbReference>
<dbReference type="PROSITE" id="PS00012">
    <property type="entry name" value="PHOSPHOPANTETHEINE"/>
    <property type="match status" value="2"/>
</dbReference>